<dbReference type="OrthoDB" id="9995526at2759"/>
<evidence type="ECO:0000313" key="9">
    <source>
        <dbReference type="Proteomes" id="UP000449547"/>
    </source>
</evidence>
<dbReference type="HAMAP" id="MF_01080">
    <property type="entry name" value="TruB_bact"/>
    <property type="match status" value="1"/>
</dbReference>
<dbReference type="InterPro" id="IPR002501">
    <property type="entry name" value="PsdUridine_synth_N"/>
</dbReference>
<gene>
    <name evidence="8" type="ORF">DIURU_005368</name>
</gene>
<name>A0A642UDF7_DIURU</name>
<dbReference type="RefSeq" id="XP_034009792.1">
    <property type="nucleotide sequence ID" value="XM_034158342.1"/>
</dbReference>
<dbReference type="PANTHER" id="PTHR13767">
    <property type="entry name" value="TRNA-PSEUDOURIDINE SYNTHASE"/>
    <property type="match status" value="1"/>
</dbReference>
<dbReference type="InterPro" id="IPR020103">
    <property type="entry name" value="PsdUridine_synth_cat_dom_sf"/>
</dbReference>
<evidence type="ECO:0000256" key="3">
    <source>
        <dbReference type="ARBA" id="ARBA00012787"/>
    </source>
</evidence>
<keyword evidence="9" id="KW-1185">Reference proteome</keyword>
<dbReference type="EC" id="5.4.99.25" evidence="3"/>
<reference evidence="8 9" key="1">
    <citation type="submission" date="2019-07" db="EMBL/GenBank/DDBJ databases">
        <title>Genome assembly of two rare yeast pathogens: Diutina rugosa and Trichomonascus ciferrii.</title>
        <authorList>
            <person name="Mixao V."/>
            <person name="Saus E."/>
            <person name="Hansen A."/>
            <person name="Lass-Flor C."/>
            <person name="Gabaldon T."/>
        </authorList>
    </citation>
    <scope>NUCLEOTIDE SEQUENCE [LARGE SCALE GENOMIC DNA]</scope>
    <source>
        <strain evidence="8 9">CBS 613</strain>
    </source>
</reference>
<dbReference type="SUPFAM" id="SSF55120">
    <property type="entry name" value="Pseudouridine synthase"/>
    <property type="match status" value="1"/>
</dbReference>
<evidence type="ECO:0000256" key="1">
    <source>
        <dbReference type="ARBA" id="ARBA00001166"/>
    </source>
</evidence>
<dbReference type="Pfam" id="PF01509">
    <property type="entry name" value="TruB_N"/>
    <property type="match status" value="1"/>
</dbReference>
<proteinExistence type="inferred from homology"/>
<sequence>MYKYLGRNMNGVFAVEKPSGVSSAQFISKIQTIFTKSPAFQADMIDARNKRMEDLSTSRWSKDKIKNKVKKLQVKIGHGGTLDPLASGVLIIGVGSGTKKLQPYLTQCTKVYKTKALLGISTTTGDCEGEIITKNPIDHITKEMVLETPQKFIGNLKQTPPIFSALKVNGKPLYEYAREGIPLPMDKIKVRDVKVNFLELNEDNILSTDHEFVKLESQLDENGVPKEHGLINNPTLNDAQLFFSEEFMAKQGDDYQMPRPKPLEEDTLPEKLPMVEFTSSVSSGTYIRSLISDFGKALESSAYMVELIRAKQGEWELGKNTFTLEDFEGDSTVWGPVLKQVLDAEPGTVDVPEALAKQAKVVEEMKLTTEDDGKVEEGKKEDKEDKEEDKEDKEEAEKVVPQKRKLEESE</sequence>
<comment type="similarity">
    <text evidence="2">Belongs to the pseudouridine synthase TruB family.</text>
</comment>
<dbReference type="PANTHER" id="PTHR13767:SF2">
    <property type="entry name" value="PSEUDOURIDYLATE SYNTHASE TRUB1"/>
    <property type="match status" value="1"/>
</dbReference>
<dbReference type="GO" id="GO:0160148">
    <property type="term" value="F:tRNA pseudouridine(55) synthase activity"/>
    <property type="evidence" value="ECO:0007669"/>
    <property type="project" value="UniProtKB-EC"/>
</dbReference>
<accession>A0A642UDF7</accession>
<evidence type="ECO:0000313" key="8">
    <source>
        <dbReference type="EMBL" id="KAA8897135.1"/>
    </source>
</evidence>
<dbReference type="AlphaFoldDB" id="A0A642UDF7"/>
<evidence type="ECO:0000259" key="7">
    <source>
        <dbReference type="Pfam" id="PF01509"/>
    </source>
</evidence>
<keyword evidence="4" id="KW-0819">tRNA processing</keyword>
<organism evidence="8 9">
    <name type="scientific">Diutina rugosa</name>
    <name type="common">Yeast</name>
    <name type="synonym">Candida rugosa</name>
    <dbReference type="NCBI Taxonomy" id="5481"/>
    <lineage>
        <taxon>Eukaryota</taxon>
        <taxon>Fungi</taxon>
        <taxon>Dikarya</taxon>
        <taxon>Ascomycota</taxon>
        <taxon>Saccharomycotina</taxon>
        <taxon>Pichiomycetes</taxon>
        <taxon>Debaryomycetaceae</taxon>
        <taxon>Diutina</taxon>
    </lineage>
</organism>
<feature type="compositionally biased region" description="Basic and acidic residues" evidence="6">
    <location>
        <begin position="393"/>
        <end position="410"/>
    </location>
</feature>
<dbReference type="Proteomes" id="UP000449547">
    <property type="component" value="Unassembled WGS sequence"/>
</dbReference>
<dbReference type="GeneID" id="54784019"/>
<feature type="compositionally biased region" description="Basic and acidic residues" evidence="6">
    <location>
        <begin position="362"/>
        <end position="383"/>
    </location>
</feature>
<dbReference type="Gene3D" id="3.30.2350.10">
    <property type="entry name" value="Pseudouridine synthase"/>
    <property type="match status" value="1"/>
</dbReference>
<dbReference type="OMA" id="FAINKPC"/>
<feature type="region of interest" description="Disordered" evidence="6">
    <location>
        <begin position="362"/>
        <end position="410"/>
    </location>
</feature>
<evidence type="ECO:0000256" key="4">
    <source>
        <dbReference type="ARBA" id="ARBA00022694"/>
    </source>
</evidence>
<evidence type="ECO:0000256" key="2">
    <source>
        <dbReference type="ARBA" id="ARBA00008999"/>
    </source>
</evidence>
<dbReference type="GO" id="GO:0003723">
    <property type="term" value="F:RNA binding"/>
    <property type="evidence" value="ECO:0007669"/>
    <property type="project" value="InterPro"/>
</dbReference>
<dbReference type="GO" id="GO:0006400">
    <property type="term" value="P:tRNA modification"/>
    <property type="evidence" value="ECO:0007669"/>
    <property type="project" value="TreeGrafter"/>
</dbReference>
<dbReference type="GO" id="GO:0005634">
    <property type="term" value="C:nucleus"/>
    <property type="evidence" value="ECO:0007669"/>
    <property type="project" value="TreeGrafter"/>
</dbReference>
<dbReference type="InterPro" id="IPR014780">
    <property type="entry name" value="tRNA_psdUridine_synth_TruB"/>
</dbReference>
<keyword evidence="5" id="KW-0413">Isomerase</keyword>
<protein>
    <recommendedName>
        <fullName evidence="3">tRNA pseudouridine(55) synthase</fullName>
        <ecNumber evidence="3">5.4.99.25</ecNumber>
    </recommendedName>
</protein>
<evidence type="ECO:0000256" key="6">
    <source>
        <dbReference type="SAM" id="MobiDB-lite"/>
    </source>
</evidence>
<dbReference type="GO" id="GO:1990481">
    <property type="term" value="P:mRNA pseudouridine synthesis"/>
    <property type="evidence" value="ECO:0007669"/>
    <property type="project" value="TreeGrafter"/>
</dbReference>
<feature type="domain" description="Pseudouridine synthase II N-terminal" evidence="7">
    <location>
        <begin position="73"/>
        <end position="204"/>
    </location>
</feature>
<evidence type="ECO:0000256" key="5">
    <source>
        <dbReference type="ARBA" id="ARBA00023235"/>
    </source>
</evidence>
<comment type="caution">
    <text evidence="8">The sequence shown here is derived from an EMBL/GenBank/DDBJ whole genome shotgun (WGS) entry which is preliminary data.</text>
</comment>
<dbReference type="EMBL" id="SWFT01000159">
    <property type="protein sequence ID" value="KAA8897135.1"/>
    <property type="molecule type" value="Genomic_DNA"/>
</dbReference>
<dbReference type="VEuPathDB" id="FungiDB:DIURU_005368"/>
<comment type="catalytic activity">
    <reaction evidence="1">
        <text>a uridine in mRNA = a pseudouridine in mRNA</text>
        <dbReference type="Rhea" id="RHEA:56644"/>
        <dbReference type="Rhea" id="RHEA-COMP:14658"/>
        <dbReference type="Rhea" id="RHEA-COMP:14659"/>
        <dbReference type="ChEBI" id="CHEBI:65314"/>
        <dbReference type="ChEBI" id="CHEBI:65315"/>
    </reaction>
</comment>